<sequence>MKFTNTMLVVSSCLTSWAFAQAVPQLPLSESLALPAGLQYTVTPPSGSTLVRLALSHRINYDFLATRWNTAPVTEVVTKLPTTLAARLNVPVSQIGVNAIQRYSGTFVRYGYVSALVYVYVPSSKVTELRSKLPDCQSSLYQPSKSTEFNLSSFQYSAPLEGEIGNWLPATKEAPCSGF</sequence>
<evidence type="ECO:0000313" key="2">
    <source>
        <dbReference type="EMBL" id="RPA72929.1"/>
    </source>
</evidence>
<name>A0A3N4HFL8_ASCIM</name>
<evidence type="ECO:0000256" key="1">
    <source>
        <dbReference type="SAM" id="SignalP"/>
    </source>
</evidence>
<evidence type="ECO:0000313" key="3">
    <source>
        <dbReference type="Proteomes" id="UP000275078"/>
    </source>
</evidence>
<proteinExistence type="predicted"/>
<protein>
    <submittedName>
        <fullName evidence="2">Uncharacterized protein</fullName>
    </submittedName>
</protein>
<organism evidence="2 3">
    <name type="scientific">Ascobolus immersus RN42</name>
    <dbReference type="NCBI Taxonomy" id="1160509"/>
    <lineage>
        <taxon>Eukaryota</taxon>
        <taxon>Fungi</taxon>
        <taxon>Dikarya</taxon>
        <taxon>Ascomycota</taxon>
        <taxon>Pezizomycotina</taxon>
        <taxon>Pezizomycetes</taxon>
        <taxon>Pezizales</taxon>
        <taxon>Ascobolaceae</taxon>
        <taxon>Ascobolus</taxon>
    </lineage>
</organism>
<keyword evidence="1" id="KW-0732">Signal</keyword>
<feature type="chain" id="PRO_5018210595" evidence="1">
    <location>
        <begin position="23"/>
        <end position="179"/>
    </location>
</feature>
<keyword evidence="3" id="KW-1185">Reference proteome</keyword>
<reference evidence="2 3" key="1">
    <citation type="journal article" date="2018" name="Nat. Ecol. Evol.">
        <title>Pezizomycetes genomes reveal the molecular basis of ectomycorrhizal truffle lifestyle.</title>
        <authorList>
            <person name="Murat C."/>
            <person name="Payen T."/>
            <person name="Noel B."/>
            <person name="Kuo A."/>
            <person name="Morin E."/>
            <person name="Chen J."/>
            <person name="Kohler A."/>
            <person name="Krizsan K."/>
            <person name="Balestrini R."/>
            <person name="Da Silva C."/>
            <person name="Montanini B."/>
            <person name="Hainaut M."/>
            <person name="Levati E."/>
            <person name="Barry K.W."/>
            <person name="Belfiori B."/>
            <person name="Cichocki N."/>
            <person name="Clum A."/>
            <person name="Dockter R.B."/>
            <person name="Fauchery L."/>
            <person name="Guy J."/>
            <person name="Iotti M."/>
            <person name="Le Tacon F."/>
            <person name="Lindquist E.A."/>
            <person name="Lipzen A."/>
            <person name="Malagnac F."/>
            <person name="Mello A."/>
            <person name="Molinier V."/>
            <person name="Miyauchi S."/>
            <person name="Poulain J."/>
            <person name="Riccioni C."/>
            <person name="Rubini A."/>
            <person name="Sitrit Y."/>
            <person name="Splivallo R."/>
            <person name="Traeger S."/>
            <person name="Wang M."/>
            <person name="Zifcakova L."/>
            <person name="Wipf D."/>
            <person name="Zambonelli A."/>
            <person name="Paolocci F."/>
            <person name="Nowrousian M."/>
            <person name="Ottonello S."/>
            <person name="Baldrian P."/>
            <person name="Spatafora J.W."/>
            <person name="Henrissat B."/>
            <person name="Nagy L.G."/>
            <person name="Aury J.M."/>
            <person name="Wincker P."/>
            <person name="Grigoriev I.V."/>
            <person name="Bonfante P."/>
            <person name="Martin F.M."/>
        </authorList>
    </citation>
    <scope>NUCLEOTIDE SEQUENCE [LARGE SCALE GENOMIC DNA]</scope>
    <source>
        <strain evidence="2 3">RN42</strain>
    </source>
</reference>
<feature type="signal peptide" evidence="1">
    <location>
        <begin position="1"/>
        <end position="22"/>
    </location>
</feature>
<dbReference type="EMBL" id="ML119840">
    <property type="protein sequence ID" value="RPA72929.1"/>
    <property type="molecule type" value="Genomic_DNA"/>
</dbReference>
<accession>A0A3N4HFL8</accession>
<gene>
    <name evidence="2" type="ORF">BJ508DRAFT_366976</name>
</gene>
<dbReference type="AlphaFoldDB" id="A0A3N4HFL8"/>
<dbReference type="Proteomes" id="UP000275078">
    <property type="component" value="Unassembled WGS sequence"/>
</dbReference>